<comment type="caution">
    <text evidence="1">The sequence shown here is derived from an EMBL/GenBank/DDBJ whole genome shotgun (WGS) entry which is preliminary data.</text>
</comment>
<dbReference type="AlphaFoldDB" id="A0A8K0CZY7"/>
<dbReference type="PANTHER" id="PTHR45749:SF21">
    <property type="entry name" value="DUF4371 DOMAIN-CONTAINING PROTEIN"/>
    <property type="match status" value="1"/>
</dbReference>
<evidence type="ECO:0008006" key="3">
    <source>
        <dbReference type="Google" id="ProtNLM"/>
    </source>
</evidence>
<dbReference type="OrthoDB" id="6759200at2759"/>
<dbReference type="Proteomes" id="UP000801492">
    <property type="component" value="Unassembled WGS sequence"/>
</dbReference>
<organism evidence="1 2">
    <name type="scientific">Ignelater luminosus</name>
    <name type="common">Cucubano</name>
    <name type="synonym">Pyrophorus luminosus</name>
    <dbReference type="NCBI Taxonomy" id="2038154"/>
    <lineage>
        <taxon>Eukaryota</taxon>
        <taxon>Metazoa</taxon>
        <taxon>Ecdysozoa</taxon>
        <taxon>Arthropoda</taxon>
        <taxon>Hexapoda</taxon>
        <taxon>Insecta</taxon>
        <taxon>Pterygota</taxon>
        <taxon>Neoptera</taxon>
        <taxon>Endopterygota</taxon>
        <taxon>Coleoptera</taxon>
        <taxon>Polyphaga</taxon>
        <taxon>Elateriformia</taxon>
        <taxon>Elateroidea</taxon>
        <taxon>Elateridae</taxon>
        <taxon>Agrypninae</taxon>
        <taxon>Pyrophorini</taxon>
        <taxon>Ignelater</taxon>
    </lineage>
</organism>
<keyword evidence="2" id="KW-1185">Reference proteome</keyword>
<dbReference type="PANTHER" id="PTHR45749">
    <property type="match status" value="1"/>
</dbReference>
<gene>
    <name evidence="1" type="ORF">ILUMI_09453</name>
</gene>
<protein>
    <recommendedName>
        <fullName evidence="3">DUF4371 domain-containing protein</fullName>
    </recommendedName>
</protein>
<sequence length="196" mass="22741">MRRSFTHPTDLTCWKLNPKVSNHESSALHNQNFCKWKELETRLQKGQTIDKKEQKVVASKTKKCHEILTRMFDITKFLAKQHLALRGHREDDTSTNRSNRIGAYDPILREHLVRIKMGQKTSLTYMSPDIQNEILGNKVRQEITAQVKKGKYYSMIFDSTPDNQELRVVESFIDFIETKSKNAEGISEMILIGSTL</sequence>
<proteinExistence type="predicted"/>
<name>A0A8K0CZY7_IGNLU</name>
<reference evidence="1" key="1">
    <citation type="submission" date="2019-08" db="EMBL/GenBank/DDBJ databases">
        <title>The genome of the North American firefly Photinus pyralis.</title>
        <authorList>
            <consortium name="Photinus pyralis genome working group"/>
            <person name="Fallon T.R."/>
            <person name="Sander Lower S.E."/>
            <person name="Weng J.-K."/>
        </authorList>
    </citation>
    <scope>NUCLEOTIDE SEQUENCE</scope>
    <source>
        <strain evidence="1">TRF0915ILg1</strain>
        <tissue evidence="1">Whole body</tissue>
    </source>
</reference>
<evidence type="ECO:0000313" key="2">
    <source>
        <dbReference type="Proteomes" id="UP000801492"/>
    </source>
</evidence>
<dbReference type="EMBL" id="VTPC01004803">
    <property type="protein sequence ID" value="KAF2896724.1"/>
    <property type="molecule type" value="Genomic_DNA"/>
</dbReference>
<evidence type="ECO:0000313" key="1">
    <source>
        <dbReference type="EMBL" id="KAF2896724.1"/>
    </source>
</evidence>
<accession>A0A8K0CZY7</accession>